<sequence length="160" mass="18208">MAWFRAASGLTRLALRRTLARTPPNITQTRHFHPTALRRHAAPVPRPVPLSRLTDSFLDGTSSVYLEELQRAWEADPSSVDESWDNFFRNFVGQAPTSPGISGQTIQESMRLLLLVRSYQVNGHMKAKLDPLGLEQREIPRNWTRRCMGLLKQIWTGSSL</sequence>
<reference evidence="9" key="1">
    <citation type="submission" date="2020-07" db="EMBL/GenBank/DDBJ databases">
        <authorList>
            <person name="Lin J."/>
        </authorList>
    </citation>
    <scope>NUCLEOTIDE SEQUENCE</scope>
</reference>
<dbReference type="PANTHER" id="PTHR23152:SF4">
    <property type="entry name" value="2-OXOADIPATE DEHYDROGENASE COMPLEX COMPONENT E1"/>
    <property type="match status" value="1"/>
</dbReference>
<evidence type="ECO:0000256" key="2">
    <source>
        <dbReference type="ARBA" id="ARBA00006936"/>
    </source>
</evidence>
<accession>A0A6V7NU18</accession>
<evidence type="ECO:0000256" key="4">
    <source>
        <dbReference type="ARBA" id="ARBA00023052"/>
    </source>
</evidence>
<protein>
    <recommendedName>
        <fullName evidence="6">2-oxoglutarate dehydrogenase, mitochondrial</fullName>
    </recommendedName>
    <alternativeName>
        <fullName evidence="7">2-oxoglutarate dehydrogenase complex component E1</fullName>
    </alternativeName>
</protein>
<dbReference type="GO" id="GO:0030976">
    <property type="term" value="F:thiamine pyrophosphate binding"/>
    <property type="evidence" value="ECO:0007669"/>
    <property type="project" value="InterPro"/>
</dbReference>
<dbReference type="InterPro" id="IPR011603">
    <property type="entry name" value="2oxoglutarate_DH_E1"/>
</dbReference>
<evidence type="ECO:0000256" key="6">
    <source>
        <dbReference type="ARBA" id="ARBA00040267"/>
    </source>
</evidence>
<evidence type="ECO:0000256" key="3">
    <source>
        <dbReference type="ARBA" id="ARBA00023002"/>
    </source>
</evidence>
<comment type="cofactor">
    <cofactor evidence="1">
        <name>thiamine diphosphate</name>
        <dbReference type="ChEBI" id="CHEBI:58937"/>
    </cofactor>
</comment>
<comment type="function">
    <text evidence="5">The 2-oxoglutarate dehydrogenase complex catalyzes the overall conversion of 2-oxoglutarate to succinyl-CoA and CO(2). It contains multiple copies of three enzymatic components: 2-oxoglutarate dehydrogenase (E1), dihydrolipoamide succinyltransferase (E2) and lipoamide dehydrogenase (E3).</text>
</comment>
<dbReference type="PANTHER" id="PTHR23152">
    <property type="entry name" value="2-OXOGLUTARATE DEHYDROGENASE"/>
    <property type="match status" value="1"/>
</dbReference>
<organism evidence="9">
    <name type="scientific">Ananas comosus var. bracteatus</name>
    <name type="common">red pineapple</name>
    <dbReference type="NCBI Taxonomy" id="296719"/>
    <lineage>
        <taxon>Eukaryota</taxon>
        <taxon>Viridiplantae</taxon>
        <taxon>Streptophyta</taxon>
        <taxon>Embryophyta</taxon>
        <taxon>Tracheophyta</taxon>
        <taxon>Spermatophyta</taxon>
        <taxon>Magnoliopsida</taxon>
        <taxon>Liliopsida</taxon>
        <taxon>Poales</taxon>
        <taxon>Bromeliaceae</taxon>
        <taxon>Bromelioideae</taxon>
        <taxon>Ananas</taxon>
    </lineage>
</organism>
<evidence type="ECO:0000313" key="9">
    <source>
        <dbReference type="EMBL" id="CAD1822075.1"/>
    </source>
</evidence>
<evidence type="ECO:0000256" key="1">
    <source>
        <dbReference type="ARBA" id="ARBA00001964"/>
    </source>
</evidence>
<dbReference type="Gene3D" id="1.10.287.1150">
    <property type="entry name" value="TPP helical domain"/>
    <property type="match status" value="1"/>
</dbReference>
<keyword evidence="4" id="KW-0786">Thiamine pyrophosphate</keyword>
<evidence type="ECO:0000256" key="7">
    <source>
        <dbReference type="ARBA" id="ARBA00042984"/>
    </source>
</evidence>
<keyword evidence="3" id="KW-0560">Oxidoreductase</keyword>
<dbReference type="InterPro" id="IPR032106">
    <property type="entry name" value="2-oxogl_dehyd_N"/>
</dbReference>
<dbReference type="EMBL" id="LR862142">
    <property type="protein sequence ID" value="CAD1822075.1"/>
    <property type="molecule type" value="Genomic_DNA"/>
</dbReference>
<evidence type="ECO:0000256" key="5">
    <source>
        <dbReference type="ARBA" id="ARBA00037426"/>
    </source>
</evidence>
<dbReference type="Pfam" id="PF16078">
    <property type="entry name" value="2-oxogl_dehyd_N"/>
    <property type="match status" value="1"/>
</dbReference>
<dbReference type="GO" id="GO:0004591">
    <property type="term" value="F:oxoglutarate dehydrogenase (succinyl-transferring) activity"/>
    <property type="evidence" value="ECO:0007669"/>
    <property type="project" value="TreeGrafter"/>
</dbReference>
<name>A0A6V7NU18_ANACO</name>
<comment type="similarity">
    <text evidence="2">Belongs to the alpha-ketoglutarate dehydrogenase family.</text>
</comment>
<gene>
    <name evidence="9" type="ORF">CB5_LOCUS5286</name>
</gene>
<dbReference type="GO" id="GO:0006099">
    <property type="term" value="P:tricarboxylic acid cycle"/>
    <property type="evidence" value="ECO:0007669"/>
    <property type="project" value="TreeGrafter"/>
</dbReference>
<dbReference type="GO" id="GO:0045252">
    <property type="term" value="C:oxoglutarate dehydrogenase complex"/>
    <property type="evidence" value="ECO:0007669"/>
    <property type="project" value="TreeGrafter"/>
</dbReference>
<evidence type="ECO:0000259" key="8">
    <source>
        <dbReference type="Pfam" id="PF16078"/>
    </source>
</evidence>
<dbReference type="GO" id="GO:0005739">
    <property type="term" value="C:mitochondrion"/>
    <property type="evidence" value="ECO:0007669"/>
    <property type="project" value="TreeGrafter"/>
</dbReference>
<dbReference type="AlphaFoldDB" id="A0A6V7NU18"/>
<proteinExistence type="inferred from homology"/>
<feature type="domain" description="2-oxoglutarate dehydrogenase E1 component N-terminal" evidence="8">
    <location>
        <begin position="55"/>
        <end position="92"/>
    </location>
</feature>